<feature type="domain" description="Ada DNA repair metal-binding" evidence="2">
    <location>
        <begin position="9"/>
        <end position="73"/>
    </location>
</feature>
<dbReference type="Gene3D" id="1.10.10.60">
    <property type="entry name" value="Homeodomain-like"/>
    <property type="match status" value="1"/>
</dbReference>
<keyword evidence="4" id="KW-1185">Reference proteome</keyword>
<dbReference type="GO" id="GO:0006281">
    <property type="term" value="P:DNA repair"/>
    <property type="evidence" value="ECO:0007669"/>
    <property type="project" value="InterPro"/>
</dbReference>
<evidence type="ECO:0000313" key="4">
    <source>
        <dbReference type="Proteomes" id="UP000094455"/>
    </source>
</evidence>
<evidence type="ECO:0000313" key="3">
    <source>
        <dbReference type="EMBL" id="ODQ48945.1"/>
    </source>
</evidence>
<evidence type="ECO:0000256" key="1">
    <source>
        <dbReference type="ARBA" id="ARBA00023159"/>
    </source>
</evidence>
<dbReference type="GeneID" id="30177070"/>
<evidence type="ECO:0000259" key="2">
    <source>
        <dbReference type="Pfam" id="PF02805"/>
    </source>
</evidence>
<dbReference type="EMBL" id="KV454001">
    <property type="protein sequence ID" value="ODQ48945.1"/>
    <property type="molecule type" value="Genomic_DNA"/>
</dbReference>
<dbReference type="AlphaFoldDB" id="A0A1E3NS57"/>
<dbReference type="InterPro" id="IPR035451">
    <property type="entry name" value="Ada-like_dom_sf"/>
</dbReference>
<proteinExistence type="predicted"/>
<dbReference type="GO" id="GO:0008168">
    <property type="term" value="F:methyltransferase activity"/>
    <property type="evidence" value="ECO:0007669"/>
    <property type="project" value="InterPro"/>
</dbReference>
<dbReference type="Pfam" id="PF02805">
    <property type="entry name" value="Ada_Zn_binding"/>
    <property type="match status" value="1"/>
</dbReference>
<dbReference type="OrthoDB" id="2447880at2759"/>
<dbReference type="RefSeq" id="XP_019020058.1">
    <property type="nucleotide sequence ID" value="XM_019160383.1"/>
</dbReference>
<dbReference type="GO" id="GO:0003677">
    <property type="term" value="F:DNA binding"/>
    <property type="evidence" value="ECO:0007669"/>
    <property type="project" value="InterPro"/>
</dbReference>
<gene>
    <name evidence="3" type="ORF">PICMEDRAFT_14460</name>
</gene>
<dbReference type="SUPFAM" id="SSF57884">
    <property type="entry name" value="Ada DNA repair protein, N-terminal domain (N-Ada 10)"/>
    <property type="match status" value="1"/>
</dbReference>
<reference evidence="3 4" key="1">
    <citation type="journal article" date="2016" name="Proc. Natl. Acad. Sci. U.S.A.">
        <title>Comparative genomics of biotechnologically important yeasts.</title>
        <authorList>
            <person name="Riley R."/>
            <person name="Haridas S."/>
            <person name="Wolfe K.H."/>
            <person name="Lopes M.R."/>
            <person name="Hittinger C.T."/>
            <person name="Goeker M."/>
            <person name="Salamov A.A."/>
            <person name="Wisecaver J.H."/>
            <person name="Long T.M."/>
            <person name="Calvey C.H."/>
            <person name="Aerts A.L."/>
            <person name="Barry K.W."/>
            <person name="Choi C."/>
            <person name="Clum A."/>
            <person name="Coughlan A.Y."/>
            <person name="Deshpande S."/>
            <person name="Douglass A.P."/>
            <person name="Hanson S.J."/>
            <person name="Klenk H.-P."/>
            <person name="LaButti K.M."/>
            <person name="Lapidus A."/>
            <person name="Lindquist E.A."/>
            <person name="Lipzen A.M."/>
            <person name="Meier-Kolthoff J.P."/>
            <person name="Ohm R.A."/>
            <person name="Otillar R.P."/>
            <person name="Pangilinan J.L."/>
            <person name="Peng Y."/>
            <person name="Rokas A."/>
            <person name="Rosa C.A."/>
            <person name="Scheuner C."/>
            <person name="Sibirny A.A."/>
            <person name="Slot J.C."/>
            <person name="Stielow J.B."/>
            <person name="Sun H."/>
            <person name="Kurtzman C.P."/>
            <person name="Blackwell M."/>
            <person name="Grigoriev I.V."/>
            <person name="Jeffries T.W."/>
        </authorList>
    </citation>
    <scope>NUCLEOTIDE SEQUENCE [LARGE SCALE GENOMIC DNA]</scope>
    <source>
        <strain evidence="3 4">NRRL Y-2026</strain>
    </source>
</reference>
<organism evidence="3 4">
    <name type="scientific">Pichia membranifaciens NRRL Y-2026</name>
    <dbReference type="NCBI Taxonomy" id="763406"/>
    <lineage>
        <taxon>Eukaryota</taxon>
        <taxon>Fungi</taxon>
        <taxon>Dikarya</taxon>
        <taxon>Ascomycota</taxon>
        <taxon>Saccharomycotina</taxon>
        <taxon>Pichiomycetes</taxon>
        <taxon>Pichiales</taxon>
        <taxon>Pichiaceae</taxon>
        <taxon>Pichia</taxon>
    </lineage>
</organism>
<keyword evidence="1" id="KW-0010">Activator</keyword>
<sequence length="578" mass="64979">MSYGDAHAKWHAFKYKDPFAADEFYMCNKETKTCCRPNCDVNPNNEAPDNITFVNSTENAVGKGYQLCQHCLPNLELRSGFVENENFVVLNLDLLLDTMKYVNESIGFVPPLLDNNDSLLVSKIASISNTKLKKRLLKVDDSEGESTNAAIKATLSKGDMEQLKRIDMACRHITLAAQSTVFGVHFIHGHREDILDNKIFSKVESENFENMQERFQSSNGNEPGSPNGDNEELQWAPDIVKKGCYWMQHRKLRTKRRRGGVLGFKELAAKSRISPWHFYRTFKGMTGVTPKEYGDRCFQFLYSHRKECCQALNNPESIVINAKLANPSLISNKSGATFSKSSSVLTNSIPAATTLFEKEEAVKLESLECETYSSSPLSSLGDSNNAGSLYASTQILPLNFLDSKSRNSELPTCTSPTDLGFMSRGSPTYSKSFLLKDTIQLQELTQNQLPQPLYPDTDFSPSNTFDLVYETPETATEELTQFKCYYSGNQYMDDALNLALDDNTFGLPNVTGAFTELQKFHTQSGELFDVFEISQPFLLKQLQLQNVLEKRYIEKGFLVDDESSFDPFGSDFGTVIND</sequence>
<name>A0A1E3NS57_9ASCO</name>
<accession>A0A1E3NS57</accession>
<protein>
    <recommendedName>
        <fullName evidence="2">Ada DNA repair metal-binding domain-containing protein</fullName>
    </recommendedName>
</protein>
<dbReference type="InterPro" id="IPR004026">
    <property type="entry name" value="Ada_DNA_repair_Zn-bd"/>
</dbReference>
<dbReference type="STRING" id="763406.A0A1E3NS57"/>
<dbReference type="Proteomes" id="UP000094455">
    <property type="component" value="Unassembled WGS sequence"/>
</dbReference>
<dbReference type="GO" id="GO:0006355">
    <property type="term" value="P:regulation of DNA-templated transcription"/>
    <property type="evidence" value="ECO:0007669"/>
    <property type="project" value="InterPro"/>
</dbReference>
<dbReference type="Gene3D" id="3.40.10.10">
    <property type="entry name" value="DNA Methylphosphotriester Repair Domain"/>
    <property type="match status" value="1"/>
</dbReference>
<dbReference type="GO" id="GO:0008270">
    <property type="term" value="F:zinc ion binding"/>
    <property type="evidence" value="ECO:0007669"/>
    <property type="project" value="InterPro"/>
</dbReference>